<dbReference type="SUPFAM" id="SSF52540">
    <property type="entry name" value="P-loop containing nucleoside triphosphate hydrolases"/>
    <property type="match status" value="1"/>
</dbReference>
<name>A0A4E9DSL8_GIBZA</name>
<dbReference type="PROSITE" id="PS50297">
    <property type="entry name" value="ANK_REP_REGION"/>
    <property type="match status" value="3"/>
</dbReference>
<feature type="domain" description="Nephrocystin 3-like N-terminal" evidence="6">
    <location>
        <begin position="156"/>
        <end position="315"/>
    </location>
</feature>
<gene>
    <name evidence="7" type="ORF">FUG_LOCUS55221</name>
</gene>
<dbReference type="Pfam" id="PF24883">
    <property type="entry name" value="NPHP3_N"/>
    <property type="match status" value="1"/>
</dbReference>
<accession>A0A4E9DSL8</accession>
<feature type="region of interest" description="Disordered" evidence="4">
    <location>
        <begin position="81"/>
        <end position="101"/>
    </location>
</feature>
<feature type="repeat" description="ANK" evidence="3">
    <location>
        <begin position="1320"/>
        <end position="1352"/>
    </location>
</feature>
<dbReference type="InterPro" id="IPR056884">
    <property type="entry name" value="NPHP3-like_N"/>
</dbReference>
<feature type="compositionally biased region" description="Polar residues" evidence="4">
    <location>
        <begin position="1"/>
        <end position="10"/>
    </location>
</feature>
<evidence type="ECO:0000256" key="4">
    <source>
        <dbReference type="SAM" id="MobiDB-lite"/>
    </source>
</evidence>
<evidence type="ECO:0000256" key="1">
    <source>
        <dbReference type="ARBA" id="ARBA00022737"/>
    </source>
</evidence>
<protein>
    <submittedName>
        <fullName evidence="7">Uncharacterized protein</fullName>
    </submittedName>
</protein>
<dbReference type="Gene3D" id="3.40.50.300">
    <property type="entry name" value="P-loop containing nucleotide triphosphate hydrolases"/>
    <property type="match status" value="1"/>
</dbReference>
<dbReference type="SMART" id="SM00248">
    <property type="entry name" value="ANK"/>
    <property type="match status" value="19"/>
</dbReference>
<sequence>MPSSPATNQPYSKYGYSTSNSSGGSTYTGGRGTSSGAMLSQWVTTPDRTENFYVTGQRTGRSTMEGIDRALEFDERHLVSHPGLSSMSDKQTYRPASPEGSDTVVIGTEDTSNYNLGHVLPESDDTIASIREWLCPTEYDHEGSEYRKHLAFHLEGTGEWLHRSENYQQWYKTPENGLLWIKGVPGSGKSVVAASLIHKLSQEQVPVLYFFFRQIIDANHRPVNLLRDWLDQILLYSPPLQSSLKKYVDNSRSLDSVSINALWKHLKAALSSIPRVYCVADALDEMDDENNDFIAQLAEFGHMKPSCIKVILTSRPTANVEAAMRGIKSLSIRMEEKLVDVDIAAYVRYCLANSSIDEGDRQLVKEAVPGRANGLFLYAKLAMSAFLEPGANVRDTIHNLPLDLDTMYIGLLQEHARRSGISEKTQVMILQWVTHATRPLRLLELADMLGTAIVDREPHTLKEDKDLVRAACGPLLEILPDETVSVVHHSLTEFLIGTHRTERPGDYPILDSSATHCDLAVVCLDYICSGWLRDQDIRVHSLRSDHRRITLNFPFAAYAISNWNTHVRRSKWTVSHADILSQKIDRFMNDKKTRYNWAKICLNHGVYRRNGDSYVKSLSDLHMAALCGLAPTIKSHIDCQGLRDQALDMPDAQKRTPLWWAASGGHTDVVDILLQHGASHTIADISSGFRPVHAAVMKNKHQVVRLLMEKETVTTLQKPPVDASGEVPELGLTILEFASAQGHLRSLEAVLPFYDAIDKKRALFEAIDAERLHVTKLLAHDTDVDVNERFEGKTALFLAASRCSFEIMETLIDAGADASIKCRRKRGADPDEKIVLSTVLIEFFRNRRLLTRRSAGRPLGLQLEPSNFTHMLNLLVNAGADLNERDSMGMSAIHSTESCDALKCLIDAGADPTARSRDGRTVLHYLPEDIDEGYLEFLIESQNGGINEREHYKGRTPLLLALQSHPALAMLILQHGSDCTMADFEGNGPLHYALSFCKGRCRPKPSYGPEDEGNLLKLLKALLEAGADPRLANSNGETPLHVLAANCLDGHILDTQDLECIKETIRLLLHHGADIDARDTKGRTPLFRLAGRNFRHTNEVKPLFESFVDESADLKVRDNEGRSLLYEAVYSITLGGNLNGTLALPYQYLIDVGVSPLVADFKGNTLCHELILAPNCPTLKGSEEFFFPIFQEAGVGIDKPNFSGTTPLHLACQMRTDGAYGINIKTQDCFKWLLKQSSDPNISDKQGLTAIHFAASTDTYAVDRLLRAGADPFAVTDQGMNVLHIASRCRRSNNLGILLQWMKDSSPEVLNTALNQKDICQYTPLHYACRSGVIESVRFLLEAGADANPTFEAAQETYLNEPWFPPILQCVFLKSENSLWERGPLDRDPSSDEMDGSRGHNLIAGGYTVENTTRHFDGIFSEPQIKDSNPEFEVSGYDDILNALLAAGADLSQTGHDSTPALYRAMMFAADESDDYVLSLLWDISEKAKMDELPATIDVAITLARARHRAEITVLSDAFLPRAKEITWEAVARLLSGHQFSLITDLYKAGANFTTPSVEGVSILHRFVQYGLNQLIDDCYYPQEAAMPEKGQQVPERNQDGLESLLMVACRRSTSNMEVIRILVEKKGVNIKAQGPNGITALHILAVGKYWWQHALAIPYLVSKGADLEARNTDGCTPLLYSSTQWGAFRAAAMNTLIDYGADVNVLCNRGLGCLNHAAQNEGLVRLLVSHGAEVLPMTIMDAIQQGNVDTLRILLSGNGQPGLAALWKLKLDDAEYMDLDANPLQAQLIRQGHPLFTASTEGAAFMPSVSDTLSKVRHSVKGEMMKALMAAGFSPYDTFAFRPVYKRCAPYRPSLPMAIANQAWQEKDGEFGIISGLGLRSSRLTNRVVMHEIFSSDSGYYEPILEFTDLDLEFRDKAGRTLLLASCRRRDYSENIPLKLLLRRGADPFAVDNQGRNVVHLMLGSSALDDDMLKAIKDLGDALPDLINQCDAKGYRPLHYGLAAVAASGSLHAEASWVDYITTQGADMLAVDAHGNNALHYLASIIFGHSGYSGDRAEILFKKFINMGLDINARNRAGQTPTFFVVGDLRNQPVVREKINWLDGLGVDWQARDEQRRTILHGIAGEPAELFKAVMHRGVDPLAEDIDGRTSLDLAAGLENYEVLKLFDRADK</sequence>
<dbReference type="InterPro" id="IPR002110">
    <property type="entry name" value="Ankyrin_rpt"/>
</dbReference>
<dbReference type="InterPro" id="IPR054471">
    <property type="entry name" value="GPIID_WHD"/>
</dbReference>
<evidence type="ECO:0000256" key="3">
    <source>
        <dbReference type="PROSITE-ProRule" id="PRU00023"/>
    </source>
</evidence>
<dbReference type="Pfam" id="PF12796">
    <property type="entry name" value="Ank_2"/>
    <property type="match status" value="4"/>
</dbReference>
<dbReference type="PANTHER" id="PTHR24123:SF33">
    <property type="entry name" value="PROTEIN HOS4"/>
    <property type="match status" value="1"/>
</dbReference>
<dbReference type="InterPro" id="IPR036770">
    <property type="entry name" value="Ankyrin_rpt-contain_sf"/>
</dbReference>
<dbReference type="Pfam" id="PF00023">
    <property type="entry name" value="Ank"/>
    <property type="match status" value="2"/>
</dbReference>
<proteinExistence type="predicted"/>
<feature type="repeat" description="ANK" evidence="3">
    <location>
        <begin position="1637"/>
        <end position="1673"/>
    </location>
</feature>
<organism evidence="7">
    <name type="scientific">Gibberella zeae</name>
    <name type="common">Wheat head blight fungus</name>
    <name type="synonym">Fusarium graminearum</name>
    <dbReference type="NCBI Taxonomy" id="5518"/>
    <lineage>
        <taxon>Eukaryota</taxon>
        <taxon>Fungi</taxon>
        <taxon>Dikarya</taxon>
        <taxon>Ascomycota</taxon>
        <taxon>Pezizomycotina</taxon>
        <taxon>Sordariomycetes</taxon>
        <taxon>Hypocreomycetidae</taxon>
        <taxon>Hypocreales</taxon>
        <taxon>Nectriaceae</taxon>
        <taxon>Fusarium</taxon>
    </lineage>
</organism>
<dbReference type="PANTHER" id="PTHR24123">
    <property type="entry name" value="ANKYRIN REPEAT-CONTAINING"/>
    <property type="match status" value="1"/>
</dbReference>
<reference evidence="7" key="1">
    <citation type="submission" date="2019-04" db="EMBL/GenBank/DDBJ databases">
        <authorList>
            <person name="Melise S."/>
            <person name="Noan J."/>
            <person name="Okalmin O."/>
        </authorList>
    </citation>
    <scope>NUCLEOTIDE SEQUENCE</scope>
    <source>
        <strain evidence="7">FN9</strain>
    </source>
</reference>
<feature type="compositionally biased region" description="Low complexity" evidence="4">
    <location>
        <begin position="11"/>
        <end position="25"/>
    </location>
</feature>
<feature type="repeat" description="ANK" evidence="3">
    <location>
        <begin position="791"/>
        <end position="823"/>
    </location>
</feature>
<feature type="domain" description="GPI inositol-deacylase winged helix" evidence="5">
    <location>
        <begin position="427"/>
        <end position="498"/>
    </location>
</feature>
<dbReference type="InterPro" id="IPR027417">
    <property type="entry name" value="P-loop_NTPase"/>
</dbReference>
<dbReference type="Gene3D" id="1.25.40.20">
    <property type="entry name" value="Ankyrin repeat-containing domain"/>
    <property type="match status" value="7"/>
</dbReference>
<evidence type="ECO:0000259" key="5">
    <source>
        <dbReference type="Pfam" id="PF22939"/>
    </source>
</evidence>
<evidence type="ECO:0000256" key="2">
    <source>
        <dbReference type="ARBA" id="ARBA00023043"/>
    </source>
</evidence>
<dbReference type="InterPro" id="IPR051165">
    <property type="entry name" value="Multifunctional_ANK_Repeat"/>
</dbReference>
<keyword evidence="2 3" id="KW-0040">ANK repeat</keyword>
<feature type="repeat" description="ANK" evidence="3">
    <location>
        <begin position="1035"/>
        <end position="1080"/>
    </location>
</feature>
<keyword evidence="1" id="KW-0677">Repeat</keyword>
<dbReference type="Pfam" id="PF22939">
    <property type="entry name" value="WHD_GPIID"/>
    <property type="match status" value="1"/>
</dbReference>
<dbReference type="EMBL" id="CAAKMV010000044">
    <property type="protein sequence ID" value="VIO52922.1"/>
    <property type="molecule type" value="Genomic_DNA"/>
</dbReference>
<feature type="region of interest" description="Disordered" evidence="4">
    <location>
        <begin position="1"/>
        <end position="32"/>
    </location>
</feature>
<dbReference type="PROSITE" id="PS50088">
    <property type="entry name" value="ANK_REPEAT"/>
    <property type="match status" value="5"/>
</dbReference>
<feature type="repeat" description="ANK" evidence="3">
    <location>
        <begin position="653"/>
        <end position="685"/>
    </location>
</feature>
<evidence type="ECO:0000259" key="6">
    <source>
        <dbReference type="Pfam" id="PF24883"/>
    </source>
</evidence>
<dbReference type="SUPFAM" id="SSF48403">
    <property type="entry name" value="Ankyrin repeat"/>
    <property type="match status" value="6"/>
</dbReference>
<evidence type="ECO:0000313" key="7">
    <source>
        <dbReference type="EMBL" id="VIO52922.1"/>
    </source>
</evidence>